<dbReference type="SUPFAM" id="SSF47616">
    <property type="entry name" value="GST C-terminal domain-like"/>
    <property type="match status" value="1"/>
</dbReference>
<dbReference type="InterPro" id="IPR036249">
    <property type="entry name" value="Thioredoxin-like_sf"/>
</dbReference>
<keyword evidence="4" id="KW-1185">Reference proteome</keyword>
<dbReference type="PANTHER" id="PTHR44051">
    <property type="entry name" value="GLUTATHIONE S-TRANSFERASE-RELATED"/>
    <property type="match status" value="1"/>
</dbReference>
<dbReference type="InterPro" id="IPR004045">
    <property type="entry name" value="Glutathione_S-Trfase_N"/>
</dbReference>
<name>A0A8J3H088_9RHOB</name>
<dbReference type="RefSeq" id="WP_189682129.1">
    <property type="nucleotide sequence ID" value="NZ_BNCJ01000018.1"/>
</dbReference>
<dbReference type="InterPro" id="IPR040079">
    <property type="entry name" value="Glutathione_S-Trfase"/>
</dbReference>
<sequence>MKLHVFPPSPNSRKVMVVNTLLGLNLPLNIVDLRTGAQKAPAIMALNPNGKMPVLELDDGTGLWESNVIIDRLASEVQSDLWPADARRYDILRWQFWEASHWTPACSKYIVRYLFNNESVDLAAAATDFRRFAEVLNKALAGRNWLVGDAMTTADISVAAPLCLRALCHYPMDGYPDIDRWLAQIEALDAWKAVDAAMQAAA</sequence>
<dbReference type="SUPFAM" id="SSF52833">
    <property type="entry name" value="Thioredoxin-like"/>
    <property type="match status" value="1"/>
</dbReference>
<dbReference type="SFLD" id="SFLDG00358">
    <property type="entry name" value="Main_(cytGST)"/>
    <property type="match status" value="1"/>
</dbReference>
<reference evidence="3" key="2">
    <citation type="submission" date="2020-09" db="EMBL/GenBank/DDBJ databases">
        <authorList>
            <person name="Sun Q."/>
            <person name="Kim S."/>
        </authorList>
    </citation>
    <scope>NUCLEOTIDE SEQUENCE</scope>
    <source>
        <strain evidence="3">KCTC 42650</strain>
    </source>
</reference>
<dbReference type="Pfam" id="PF13409">
    <property type="entry name" value="GST_N_2"/>
    <property type="match status" value="1"/>
</dbReference>
<dbReference type="SFLD" id="SFLDS00019">
    <property type="entry name" value="Glutathione_Transferase_(cytos"/>
    <property type="match status" value="1"/>
</dbReference>
<evidence type="ECO:0000259" key="2">
    <source>
        <dbReference type="PROSITE" id="PS50405"/>
    </source>
</evidence>
<feature type="domain" description="GST N-terminal" evidence="1">
    <location>
        <begin position="1"/>
        <end position="81"/>
    </location>
</feature>
<reference evidence="3" key="1">
    <citation type="journal article" date="2014" name="Int. J. Syst. Evol. Microbiol.">
        <title>Complete genome sequence of Corynebacterium casei LMG S-19264T (=DSM 44701T), isolated from a smear-ripened cheese.</title>
        <authorList>
            <consortium name="US DOE Joint Genome Institute (JGI-PGF)"/>
            <person name="Walter F."/>
            <person name="Albersmeier A."/>
            <person name="Kalinowski J."/>
            <person name="Ruckert C."/>
        </authorList>
    </citation>
    <scope>NUCLEOTIDE SEQUENCE</scope>
    <source>
        <strain evidence="3">KCTC 42650</strain>
    </source>
</reference>
<protein>
    <submittedName>
        <fullName evidence="3">Glutathione S-transferase</fullName>
    </submittedName>
</protein>
<dbReference type="PROSITE" id="PS50404">
    <property type="entry name" value="GST_NTER"/>
    <property type="match status" value="1"/>
</dbReference>
<evidence type="ECO:0000313" key="4">
    <source>
        <dbReference type="Proteomes" id="UP000626220"/>
    </source>
</evidence>
<evidence type="ECO:0000259" key="1">
    <source>
        <dbReference type="PROSITE" id="PS50404"/>
    </source>
</evidence>
<proteinExistence type="predicted"/>
<dbReference type="Pfam" id="PF00043">
    <property type="entry name" value="GST_C"/>
    <property type="match status" value="1"/>
</dbReference>
<comment type="caution">
    <text evidence="3">The sequence shown here is derived from an EMBL/GenBank/DDBJ whole genome shotgun (WGS) entry which is preliminary data.</text>
</comment>
<dbReference type="Gene3D" id="3.40.30.10">
    <property type="entry name" value="Glutaredoxin"/>
    <property type="match status" value="1"/>
</dbReference>
<dbReference type="PANTHER" id="PTHR44051:SF8">
    <property type="entry name" value="GLUTATHIONE S-TRANSFERASE GSTA"/>
    <property type="match status" value="1"/>
</dbReference>
<gene>
    <name evidence="3" type="ORF">GCM10017056_42420</name>
</gene>
<dbReference type="InterPro" id="IPR036282">
    <property type="entry name" value="Glutathione-S-Trfase_C_sf"/>
</dbReference>
<dbReference type="InterPro" id="IPR010987">
    <property type="entry name" value="Glutathione-S-Trfase_C-like"/>
</dbReference>
<dbReference type="Gene3D" id="1.20.1050.10">
    <property type="match status" value="1"/>
</dbReference>
<dbReference type="InterPro" id="IPR004046">
    <property type="entry name" value="GST_C"/>
</dbReference>
<dbReference type="Proteomes" id="UP000626220">
    <property type="component" value="Unassembled WGS sequence"/>
</dbReference>
<accession>A0A8J3H088</accession>
<dbReference type="AlphaFoldDB" id="A0A8J3H088"/>
<dbReference type="PROSITE" id="PS50405">
    <property type="entry name" value="GST_CTER"/>
    <property type="match status" value="1"/>
</dbReference>
<organism evidence="3 4">
    <name type="scientific">Seohaeicola zhoushanensis</name>
    <dbReference type="NCBI Taxonomy" id="1569283"/>
    <lineage>
        <taxon>Bacteria</taxon>
        <taxon>Pseudomonadati</taxon>
        <taxon>Pseudomonadota</taxon>
        <taxon>Alphaproteobacteria</taxon>
        <taxon>Rhodobacterales</taxon>
        <taxon>Roseobacteraceae</taxon>
        <taxon>Seohaeicola</taxon>
    </lineage>
</organism>
<feature type="domain" description="GST C-terminal" evidence="2">
    <location>
        <begin position="84"/>
        <end position="202"/>
    </location>
</feature>
<evidence type="ECO:0000313" key="3">
    <source>
        <dbReference type="EMBL" id="GHF66702.1"/>
    </source>
</evidence>
<dbReference type="EMBL" id="BNCJ01000018">
    <property type="protein sequence ID" value="GHF66702.1"/>
    <property type="molecule type" value="Genomic_DNA"/>
</dbReference>